<organism evidence="4 5">
    <name type="scientific">Microbulbifer epialgicus</name>
    <dbReference type="NCBI Taxonomy" id="393907"/>
    <lineage>
        <taxon>Bacteria</taxon>
        <taxon>Pseudomonadati</taxon>
        <taxon>Pseudomonadota</taxon>
        <taxon>Gammaproteobacteria</taxon>
        <taxon>Cellvibrionales</taxon>
        <taxon>Microbulbiferaceae</taxon>
        <taxon>Microbulbifer</taxon>
    </lineage>
</organism>
<keyword evidence="2" id="KW-0812">Transmembrane</keyword>
<gene>
    <name evidence="4" type="ORF">ACCI49_23815</name>
</gene>
<dbReference type="Pfam" id="PF12146">
    <property type="entry name" value="Hydrolase_4"/>
    <property type="match status" value="1"/>
</dbReference>
<dbReference type="Gene3D" id="3.40.50.1820">
    <property type="entry name" value="alpha/beta hydrolase"/>
    <property type="match status" value="1"/>
</dbReference>
<dbReference type="PANTHER" id="PTHR42886:SF83">
    <property type="entry name" value="PROTEIN ABHD8"/>
    <property type="match status" value="1"/>
</dbReference>
<dbReference type="InterPro" id="IPR000073">
    <property type="entry name" value="AB_hydrolase_1"/>
</dbReference>
<dbReference type="PROSITE" id="PS51257">
    <property type="entry name" value="PROKAR_LIPOPROTEIN"/>
    <property type="match status" value="1"/>
</dbReference>
<feature type="domain" description="Serine aminopeptidase S33" evidence="3">
    <location>
        <begin position="119"/>
        <end position="252"/>
    </location>
</feature>
<dbReference type="PRINTS" id="PR00111">
    <property type="entry name" value="ABHYDROLASE"/>
</dbReference>
<dbReference type="InterPro" id="IPR029058">
    <property type="entry name" value="AB_hydrolase_fold"/>
</dbReference>
<keyword evidence="2" id="KW-1133">Transmembrane helix</keyword>
<protein>
    <submittedName>
        <fullName evidence="4">Alpha/beta hydrolase</fullName>
    </submittedName>
</protein>
<dbReference type="InterPro" id="IPR022742">
    <property type="entry name" value="Hydrolase_4"/>
</dbReference>
<dbReference type="RefSeq" id="WP_371841735.1">
    <property type="nucleotide sequence ID" value="NZ_JBGMEK010000163.1"/>
</dbReference>
<comment type="caution">
    <text evidence="4">The sequence shown here is derived from an EMBL/GenBank/DDBJ whole genome shotgun (WGS) entry which is preliminary data.</text>
</comment>
<keyword evidence="5" id="KW-1185">Reference proteome</keyword>
<keyword evidence="2" id="KW-0472">Membrane</keyword>
<reference evidence="4 5" key="1">
    <citation type="submission" date="2024-08" db="EMBL/GenBank/DDBJ databases">
        <authorList>
            <person name="Ishaq N."/>
        </authorList>
    </citation>
    <scope>NUCLEOTIDE SEQUENCE [LARGE SCALE GENOMIC DNA]</scope>
    <source>
        <strain evidence="4 5">DSM 18651</strain>
    </source>
</reference>
<dbReference type="GO" id="GO:0016787">
    <property type="term" value="F:hydrolase activity"/>
    <property type="evidence" value="ECO:0007669"/>
    <property type="project" value="UniProtKB-KW"/>
</dbReference>
<dbReference type="Proteomes" id="UP001569428">
    <property type="component" value="Unassembled WGS sequence"/>
</dbReference>
<proteinExistence type="predicted"/>
<name>A0ABV4P7B4_9GAMM</name>
<evidence type="ECO:0000313" key="5">
    <source>
        <dbReference type="Proteomes" id="UP001569428"/>
    </source>
</evidence>
<evidence type="ECO:0000256" key="2">
    <source>
        <dbReference type="SAM" id="Phobius"/>
    </source>
</evidence>
<keyword evidence="1 4" id="KW-0378">Hydrolase</keyword>
<evidence type="ECO:0000259" key="3">
    <source>
        <dbReference type="Pfam" id="PF12146"/>
    </source>
</evidence>
<accession>A0ABV4P7B4</accession>
<feature type="transmembrane region" description="Helical" evidence="2">
    <location>
        <begin position="21"/>
        <end position="39"/>
    </location>
</feature>
<evidence type="ECO:0000313" key="4">
    <source>
        <dbReference type="EMBL" id="MFA0813900.1"/>
    </source>
</evidence>
<dbReference type="EMBL" id="JBGMEK010000163">
    <property type="protein sequence ID" value="MFA0813900.1"/>
    <property type="molecule type" value="Genomic_DNA"/>
</dbReference>
<evidence type="ECO:0000256" key="1">
    <source>
        <dbReference type="ARBA" id="ARBA00022801"/>
    </source>
</evidence>
<dbReference type="SUPFAM" id="SSF53474">
    <property type="entry name" value="alpha/beta-Hydrolases"/>
    <property type="match status" value="1"/>
</dbReference>
<dbReference type="PANTHER" id="PTHR42886">
    <property type="entry name" value="RE40534P-RELATED"/>
    <property type="match status" value="1"/>
</dbReference>
<sequence length="341" mass="38313">MKKLQIPTTAKTSLKNSKIEFLSFIITICLIIASCSQKISSLISTSESFPHEDTITVEEIKNLEFKKSNYCQEETDICICYYYGKPLEDEEIQYSSEFNIRGIESIVNLKLTRDSLEKKHSGTVILIHGFRASKEFMLNSALYFRFLGFEVVVPDLLGHGESSEGKKYGVDDSKFINGLIDNLISKGIITDKNIYLVGNSMGGLTAARISSLREDIRGIILLAPILSFDKAMYNYFKATHPLLSKIIPQKDIYKGASLALEEADIKLDDTHIKPLLTASNTPILIFSSTADLIAPHKDFEDLNRENIKVVALKGRNHPSMSLIGINEHEVLSRWLVEIESR</sequence>